<dbReference type="InterPro" id="IPR029058">
    <property type="entry name" value="AB_hydrolase_fold"/>
</dbReference>
<feature type="domain" description="Carboxylesterase type B" evidence="5">
    <location>
        <begin position="404"/>
        <end position="859"/>
    </location>
</feature>
<evidence type="ECO:0000256" key="4">
    <source>
        <dbReference type="ARBA" id="ARBA00023180"/>
    </source>
</evidence>
<dbReference type="PROSITE" id="PS00122">
    <property type="entry name" value="CARBOXYLESTERASE_B_1"/>
    <property type="match status" value="3"/>
</dbReference>
<dbReference type="InterPro" id="IPR050654">
    <property type="entry name" value="AChE-related_enzymes"/>
</dbReference>
<evidence type="ECO:0000256" key="3">
    <source>
        <dbReference type="ARBA" id="ARBA00022801"/>
    </source>
</evidence>
<reference evidence="6 7" key="1">
    <citation type="submission" date="2022-01" db="EMBL/GenBank/DDBJ databases">
        <title>A chromosomal length assembly of Cordylochernes scorpioides.</title>
        <authorList>
            <person name="Zeh D."/>
            <person name="Zeh J."/>
        </authorList>
    </citation>
    <scope>NUCLEOTIDE SEQUENCE [LARGE SCALE GENOMIC DNA]</scope>
    <source>
        <strain evidence="6">IN4F17</strain>
        <tissue evidence="6">Whole Body</tissue>
    </source>
</reference>
<evidence type="ECO:0000256" key="1">
    <source>
        <dbReference type="ARBA" id="ARBA00005964"/>
    </source>
</evidence>
<dbReference type="InterPro" id="IPR019826">
    <property type="entry name" value="Carboxylesterase_B_AS"/>
</dbReference>
<keyword evidence="2" id="KW-0719">Serine esterase</keyword>
<dbReference type="Proteomes" id="UP001235939">
    <property type="component" value="Chromosome 16"/>
</dbReference>
<dbReference type="Gene3D" id="3.40.50.1820">
    <property type="entry name" value="alpha/beta hydrolase"/>
    <property type="match status" value="3"/>
</dbReference>
<name>A0ABY6LDN6_9ARAC</name>
<evidence type="ECO:0000313" key="6">
    <source>
        <dbReference type="EMBL" id="UYV78332.1"/>
    </source>
</evidence>
<dbReference type="SUPFAM" id="SSF53474">
    <property type="entry name" value="alpha/beta-Hydrolases"/>
    <property type="match status" value="3"/>
</dbReference>
<dbReference type="InterPro" id="IPR002018">
    <property type="entry name" value="CarbesteraseB"/>
</dbReference>
<dbReference type="Pfam" id="PF00135">
    <property type="entry name" value="COesterase"/>
    <property type="match status" value="3"/>
</dbReference>
<dbReference type="InterPro" id="IPR019819">
    <property type="entry name" value="Carboxylesterase_B_CS"/>
</dbReference>
<gene>
    <name evidence="6" type="ORF">LAZ67_16001005</name>
</gene>
<organism evidence="6 7">
    <name type="scientific">Cordylochernes scorpioides</name>
    <dbReference type="NCBI Taxonomy" id="51811"/>
    <lineage>
        <taxon>Eukaryota</taxon>
        <taxon>Metazoa</taxon>
        <taxon>Ecdysozoa</taxon>
        <taxon>Arthropoda</taxon>
        <taxon>Chelicerata</taxon>
        <taxon>Arachnida</taxon>
        <taxon>Pseudoscorpiones</taxon>
        <taxon>Cheliferoidea</taxon>
        <taxon>Chernetidae</taxon>
        <taxon>Cordylochernes</taxon>
    </lineage>
</organism>
<evidence type="ECO:0000259" key="5">
    <source>
        <dbReference type="Pfam" id="PF00135"/>
    </source>
</evidence>
<feature type="domain" description="Carboxylesterase type B" evidence="5">
    <location>
        <begin position="917"/>
        <end position="1371"/>
    </location>
</feature>
<proteinExistence type="inferred from homology"/>
<keyword evidence="3" id="KW-0378">Hydrolase</keyword>
<dbReference type="PROSITE" id="PS00941">
    <property type="entry name" value="CARBOXYLESTERASE_B_2"/>
    <property type="match status" value="3"/>
</dbReference>
<dbReference type="PANTHER" id="PTHR43918">
    <property type="entry name" value="ACETYLCHOLINESTERASE"/>
    <property type="match status" value="1"/>
</dbReference>
<feature type="non-terminal residue" evidence="6">
    <location>
        <position position="1371"/>
    </location>
</feature>
<evidence type="ECO:0000256" key="2">
    <source>
        <dbReference type="ARBA" id="ARBA00022487"/>
    </source>
</evidence>
<sequence length="1371" mass="155676">MASVVPPTVRLPETETLITGSQQTVSGKLLDVYLSIPYAQPPTGERRFKDPEPITNLPPQINATQFPPSCCQINFEPLDHVNKIMSEDCLYLNIWTPSQKSHMSVLIFIYGGSFEFGSTDELMNNPQYLAARTDMVIVTMNYRVGAFGFIDLKIEGADGNLGLKDQILAFKWVKKNIRAFGGNPDSVTLYGTSAGSMAVALHLSIEENRDLFHRAFLQSGTSNSGFFYLSNHLKNRELDKFFDFLNCRENSSSALECLQSKSSKQILNAEWGHFCPLFQIVFADNVCGVLSRPGPQWPEYIQGSSIPPYKETPESLLPNLDILEDIQHWPTPETLALSLGIWAKQTLNSTHNRVVELNPNHYQVMHLPHVYRWRVIQFVSPCLIALAMASVVPPTVRLPETETLITGSQQTVSGNLLDVYLSIPYAQPPTGERRFKDPEPITNLPPQINATQFPPSCCQIEFQPSDHVNEIMSEDCLYLNIWTPSQKSHMPVLIFIYGGSFEFGSTDELMNNPQYLAARTDMVIVTMNYRVGAFGFIDLNIEGADGNLGLKDQILAFKWVKKNIRAFGGNPDSVTLYGTSAGSMAVALHLSIEENRNLFHRAFLQSGTSNSGFFHFSNDLKNRELDKFFEFLNCRENSSSVLECLQSKTSKQILDAEMETYLSLVAVTFIPNFNGKLFSLSSIEDFNKTNILLNKDILIGITKDEGSTSIDSANIYFRNSHATKQDAIIFFYHNFGQSHSSEFIKNINYYLKDVPEHDYNNYTKAFKEILEDYYFRCPTFYFSNVMASKNNSVYFYYFTYQSEHKANNESIRHHGATHNEDLQYTMGLPQRDSINYTQKEIEFSNTMMDYIGNFSKYGTVLAQRVIQFVQQRRPLALSSSLGVTHPGRVIQFVSPCLIALAMASVVPPTVRLPETETLITGSQQTVSGKLLDVYLSIPYAQPPTGERRFKDPEPITNLPPQINATQFPPSCCQINFEPIDHVNEIMSEDCLYLNIWTPSQKSHMSVLIFIYGGSFEFGSTDELMNNPQYLAARTDMVIVTMNYRVGAFGFIDLKIEGADGNLGLKDQILAFKWVKKNIRAFGGNPESVTLYGTSAGSMAVALHLSIEENRDIFHRAFLQSGTSNSGFFHFSNDLKNRELDKFFKFLNCREYSSSVLECLQSKTSKQILDAEIKTYLSLVSVTFIPNFNRKLFSLSPIKDLNKTNILLNKDILIGITKDEGSISIDSTNYYFRNSNVTKQDAITFFYESFGQSHSSEFIKNINGYLKDVSEHDYNNYSKAFKELLEDYYFRCPTFYFSNVMASKNNNVYFYYFTYQSEHKANNESIRHHGAAHNEDLQYTMGLPQRDSINYTQKEIEFSNTMMDYIGNFSKY</sequence>
<comment type="similarity">
    <text evidence="1">Belongs to the type-B carboxylesterase/lipase family.</text>
</comment>
<dbReference type="EMBL" id="CP092878">
    <property type="protein sequence ID" value="UYV78332.1"/>
    <property type="molecule type" value="Genomic_DNA"/>
</dbReference>
<evidence type="ECO:0000313" key="7">
    <source>
        <dbReference type="Proteomes" id="UP001235939"/>
    </source>
</evidence>
<accession>A0ABY6LDN6</accession>
<keyword evidence="4" id="KW-0325">Glycoprotein</keyword>
<protein>
    <submittedName>
        <fullName evidence="6">CES2</fullName>
    </submittedName>
</protein>
<keyword evidence="7" id="KW-1185">Reference proteome</keyword>
<dbReference type="PANTHER" id="PTHR43918:SF4">
    <property type="entry name" value="CARBOXYLIC ESTER HYDROLASE"/>
    <property type="match status" value="1"/>
</dbReference>
<feature type="domain" description="Carboxylesterase type B" evidence="5">
    <location>
        <begin position="16"/>
        <end position="272"/>
    </location>
</feature>